<reference evidence="1" key="1">
    <citation type="submission" date="2022-08" db="EMBL/GenBank/DDBJ databases">
        <title>Genome Sequence of Lecanicillium fungicola.</title>
        <authorList>
            <person name="Buettner E."/>
        </authorList>
    </citation>
    <scope>NUCLEOTIDE SEQUENCE</scope>
    <source>
        <strain evidence="1">Babe33</strain>
    </source>
</reference>
<comment type="caution">
    <text evidence="1">The sequence shown here is derived from an EMBL/GenBank/DDBJ whole genome shotgun (WGS) entry which is preliminary data.</text>
</comment>
<evidence type="ECO:0000313" key="1">
    <source>
        <dbReference type="EMBL" id="KAJ2972352.1"/>
    </source>
</evidence>
<sequence length="412" mass="43397">MQRNICHITENETYGRGLLTKLCGTKAKPNHPHAASRNSDMMLRKVLYFASLGYMALTNSFSEAQSDVTPRHRFIRQYRNSTVSDTTTLDLTMSTPTKVTQTTDDMSISESPTTLSTSTQVTDEISFTIAVAPTPEKPPSFIKSNTTQAKPIMPGYSVSAAQSSLDSTLQTESNPATVVDDPFTKQPETVLSTSASSPATSASTSGSPSSGIFTATEEPETTQPLASISDSALASTRRFPSASSTTTTEASEHTTLVYTSSFSVSIINSMSRPTSLAAATSIEDPKPAMTLLPTKASTPAHTSRLETPSSTTATSPTASLVQSNTALSNFTPHSTVQQATESSRHSENASQSTSQSASQSASKSAVPNTAIQATGTNTADSFVDKTHMLQVANTQITDLGAAQTKLNVGYGS</sequence>
<dbReference type="Proteomes" id="UP001143910">
    <property type="component" value="Unassembled WGS sequence"/>
</dbReference>
<proteinExistence type="predicted"/>
<accession>A0ACC1MZD8</accession>
<keyword evidence="2" id="KW-1185">Reference proteome</keyword>
<gene>
    <name evidence="1" type="ORF">NQ176_g7210</name>
</gene>
<organism evidence="1 2">
    <name type="scientific">Zarea fungicola</name>
    <dbReference type="NCBI Taxonomy" id="93591"/>
    <lineage>
        <taxon>Eukaryota</taxon>
        <taxon>Fungi</taxon>
        <taxon>Dikarya</taxon>
        <taxon>Ascomycota</taxon>
        <taxon>Pezizomycotina</taxon>
        <taxon>Sordariomycetes</taxon>
        <taxon>Hypocreomycetidae</taxon>
        <taxon>Hypocreales</taxon>
        <taxon>Cordycipitaceae</taxon>
        <taxon>Zarea</taxon>
    </lineage>
</organism>
<evidence type="ECO:0000313" key="2">
    <source>
        <dbReference type="Proteomes" id="UP001143910"/>
    </source>
</evidence>
<dbReference type="EMBL" id="JANJQO010001167">
    <property type="protein sequence ID" value="KAJ2972352.1"/>
    <property type="molecule type" value="Genomic_DNA"/>
</dbReference>
<name>A0ACC1MZD8_9HYPO</name>
<protein>
    <submittedName>
        <fullName evidence="1">Uncharacterized protein</fullName>
    </submittedName>
</protein>